<evidence type="ECO:0000313" key="3">
    <source>
        <dbReference type="Proteomes" id="UP000001826"/>
    </source>
</evidence>
<dbReference type="InParanoid" id="Q8TXF8"/>
<evidence type="ECO:0000256" key="1">
    <source>
        <dbReference type="SAM" id="MobiDB-lite"/>
    </source>
</evidence>
<dbReference type="PaxDb" id="190192-MK0716"/>
<dbReference type="AlphaFoldDB" id="Q8TXF8"/>
<keyword evidence="3" id="KW-1185">Reference proteome</keyword>
<dbReference type="Proteomes" id="UP000001826">
    <property type="component" value="Chromosome"/>
</dbReference>
<feature type="region of interest" description="Disordered" evidence="1">
    <location>
        <begin position="747"/>
        <end position="781"/>
    </location>
</feature>
<dbReference type="HOGENOM" id="CLU_346359_0_0_2"/>
<reference evidence="2 3" key="1">
    <citation type="journal article" date="2002" name="Proc. Natl. Acad. Sci. U.S.A.">
        <title>The complete genome of hyperthermophile Methanopyrus kandleri AV19 and monophyly of archaeal methanogens.</title>
        <authorList>
            <person name="Slesarev A.I."/>
            <person name="Mezhevaya K.V."/>
            <person name="Makarova K.S."/>
            <person name="Polushin N.N."/>
            <person name="Shcherbinina O.V."/>
            <person name="Shakhova V.V."/>
            <person name="Belova G.I."/>
            <person name="Aravind L."/>
            <person name="Natale D.A."/>
            <person name="Rogozin I.B."/>
            <person name="Tatusov R.L."/>
            <person name="Wolf Y.I."/>
            <person name="Stetter K.O."/>
            <person name="Malykh A.G."/>
            <person name="Koonin E.V."/>
            <person name="Kozyavkin S.A."/>
        </authorList>
    </citation>
    <scope>NUCLEOTIDE SEQUENCE [LARGE SCALE GENOMIC DNA]</scope>
    <source>
        <strain evidence="3">AV19 / DSM 6324 / JCM 9639 / NBRC 100938</strain>
    </source>
</reference>
<name>Q8TXF8_METKA</name>
<dbReference type="EnsemblBacteria" id="AAM01930">
    <property type="protein sequence ID" value="AAM01930"/>
    <property type="gene ID" value="MK0716"/>
</dbReference>
<gene>
    <name evidence="2" type="ordered locus">MK0716</name>
</gene>
<feature type="region of interest" description="Disordered" evidence="1">
    <location>
        <begin position="794"/>
        <end position="815"/>
    </location>
</feature>
<dbReference type="EMBL" id="AE009439">
    <property type="protein sequence ID" value="AAM01930.1"/>
    <property type="molecule type" value="Genomic_DNA"/>
</dbReference>
<sequence>MDFQPLELELERGHSLTTRPYGFPETSFGGTRTVHHLVPAVLIMFFAVTAPVASLEPPSDPYEQWREELRTMFSDYFPHFDTSTPGDVKLTGAKVCCACEVTTRQHVEVQPGVEAEGVLVATSTKSGADIWFVNWNGWARKLKSVQGETPTDAAYAPSNDGGIVLFVSPSSDGVLLHAFRLSFVTYLNLPGSEALYVPELEADNKYAIRAPGKVGRIRVLHVGYEYSGNVERPLFLVLYTVSVQGKPVEEYGADLYSALVRVDPSNLSLEVVPGSVISDFQYVTTFDADVVKVPGYCEYRLKDRRILANWVAVAYAKQWKECGVYLTLLGYSPVDDTYLPIAHTRLSDEACSLPIGDLLLAHTTLSDGTVVFLTAWTDGRDPISYLKDLLNPSPTDEVIFDGDVIWCQPAVLEICANPRILASIRNKPAAIVPKGSKPVSLIGIKGLEDSAMFWLDVVESDGIRSFPIPVAVEREGDTVYATPCVLAVAVRTTEEKESEGKSGEELLWVLGTSDTRARDPKFVPNVVLPTDEFNDIRLWEPWASTLTITAEGVKSVVVIPTGKTMTPPGVPTGEGYVIGKMVVMIYQTEQGTEQRVFALPSVPIACLRSLTLIGGYLPVIPLRYRMLKIAVNISGPTITSSEEVHYRVQLSNLPTIREGLSVVIVVSRRNQVVGAALVKLSEPDHPVVEGDLEGVEVKSGDISPVIDVWVKTGGSGFYTVEVFFADALGWLMGEEAVTTTTVRRVRTPSQAPSSGPTEYIPPGLGVATPSRESESHPGVALPVPVPVRVRIRRTERRMTGLKSPITRASRARSRS</sequence>
<dbReference type="KEGG" id="mka:MK0716"/>
<evidence type="ECO:0000313" key="2">
    <source>
        <dbReference type="EMBL" id="AAM01930.1"/>
    </source>
</evidence>
<proteinExistence type="predicted"/>
<accession>Q8TXF8</accession>
<dbReference type="STRING" id="190192.MK0716"/>
<protein>
    <submittedName>
        <fullName evidence="2">Uncharacterized protein specific for M.kandleri, MK-40 family</fullName>
    </submittedName>
</protein>
<organism evidence="2 3">
    <name type="scientific">Methanopyrus kandleri (strain AV19 / DSM 6324 / JCM 9639 / NBRC 100938)</name>
    <dbReference type="NCBI Taxonomy" id="190192"/>
    <lineage>
        <taxon>Archaea</taxon>
        <taxon>Methanobacteriati</taxon>
        <taxon>Methanobacteriota</taxon>
        <taxon>Methanomada group</taxon>
        <taxon>Methanopyri</taxon>
        <taxon>Methanopyrales</taxon>
        <taxon>Methanopyraceae</taxon>
        <taxon>Methanopyrus</taxon>
    </lineage>
</organism>